<proteinExistence type="predicted"/>
<dbReference type="Proteomes" id="UP000198902">
    <property type="component" value="Unassembled WGS sequence"/>
</dbReference>
<sequence length="140" mass="15221">MIIDPSRMASVNGPGPDSEVAMDALRGTAKGAVSLVAVYGATAFDLFHVGETVREDFKSREELVAHLSSLAEETRREFMERGLFSGLSPVQNSVEYRFEERDGYGVLQVYCGGRGMLLFVDPDESVEPLVKTASQLLGGM</sequence>
<organism evidence="1 2">
    <name type="scientific">Haloferax massiliensis</name>
    <dbReference type="NCBI Taxonomy" id="1476858"/>
    <lineage>
        <taxon>Archaea</taxon>
        <taxon>Methanobacteriati</taxon>
        <taxon>Methanobacteriota</taxon>
        <taxon>Stenosarchaea group</taxon>
        <taxon>Halobacteria</taxon>
        <taxon>Halobacteriales</taxon>
        <taxon>Haloferacaceae</taxon>
        <taxon>Haloferax</taxon>
    </lineage>
</organism>
<keyword evidence="2" id="KW-1185">Reference proteome</keyword>
<gene>
    <name evidence="1" type="ORF">BN996_01922</name>
</gene>
<evidence type="ECO:0000313" key="2">
    <source>
        <dbReference type="Proteomes" id="UP000198902"/>
    </source>
</evidence>
<reference evidence="2" key="1">
    <citation type="submission" date="2015-03" db="EMBL/GenBank/DDBJ databases">
        <authorList>
            <person name="Urmite Genomes"/>
        </authorList>
    </citation>
    <scope>NUCLEOTIDE SEQUENCE [LARGE SCALE GENOMIC DNA]</scope>
    <source>
        <strain evidence="2">Arc-Hr</strain>
    </source>
</reference>
<dbReference type="EMBL" id="CSTE01000002">
    <property type="protein sequence ID" value="CQR50442.1"/>
    <property type="molecule type" value="Genomic_DNA"/>
</dbReference>
<evidence type="ECO:0000313" key="1">
    <source>
        <dbReference type="EMBL" id="CQR50442.1"/>
    </source>
</evidence>
<accession>A0A0D6JRE0</accession>
<protein>
    <submittedName>
        <fullName evidence="1">Uncharacterized protein</fullName>
    </submittedName>
</protein>
<dbReference type="AlphaFoldDB" id="A0A0D6JRE0"/>
<name>A0A0D6JRE0_9EURY</name>